<dbReference type="InterPro" id="IPR036890">
    <property type="entry name" value="HATPase_C_sf"/>
</dbReference>
<dbReference type="SUPFAM" id="SSF55874">
    <property type="entry name" value="ATPase domain of HSP90 chaperone/DNA topoisomerase II/histidine kinase"/>
    <property type="match status" value="1"/>
</dbReference>
<dbReference type="GO" id="GO:0004674">
    <property type="term" value="F:protein serine/threonine kinase activity"/>
    <property type="evidence" value="ECO:0007669"/>
    <property type="project" value="UniProtKB-KW"/>
</dbReference>
<organism evidence="3 4">
    <name type="scientific">Streptomyces paludis</name>
    <dbReference type="NCBI Taxonomy" id="2282738"/>
    <lineage>
        <taxon>Bacteria</taxon>
        <taxon>Bacillati</taxon>
        <taxon>Actinomycetota</taxon>
        <taxon>Actinomycetes</taxon>
        <taxon>Kitasatosporales</taxon>
        <taxon>Streptomycetaceae</taxon>
        <taxon>Streptomyces</taxon>
    </lineage>
</organism>
<proteinExistence type="predicted"/>
<reference evidence="4" key="1">
    <citation type="submission" date="2018-07" db="EMBL/GenBank/DDBJ databases">
        <authorList>
            <person name="Zhao J."/>
        </authorList>
    </citation>
    <scope>NUCLEOTIDE SEQUENCE [LARGE SCALE GENOMIC DNA]</scope>
    <source>
        <strain evidence="4">GSSD-12</strain>
    </source>
</reference>
<dbReference type="EMBL" id="CP031194">
    <property type="protein sequence ID" value="AXG77090.1"/>
    <property type="molecule type" value="Genomic_DNA"/>
</dbReference>
<dbReference type="KEGG" id="spad:DVK44_04660"/>
<dbReference type="Gene3D" id="3.30.565.10">
    <property type="entry name" value="Histidine kinase-like ATPase, C-terminal domain"/>
    <property type="match status" value="1"/>
</dbReference>
<feature type="domain" description="Histidine kinase/HSP90-like ATPase" evidence="2">
    <location>
        <begin position="23"/>
        <end position="128"/>
    </location>
</feature>
<dbReference type="Proteomes" id="UP000253868">
    <property type="component" value="Chromosome"/>
</dbReference>
<keyword evidence="1" id="KW-0808">Transferase</keyword>
<dbReference type="GO" id="GO:0005524">
    <property type="term" value="F:ATP binding"/>
    <property type="evidence" value="ECO:0007669"/>
    <property type="project" value="UniProtKB-KW"/>
</dbReference>
<evidence type="ECO:0000259" key="2">
    <source>
        <dbReference type="Pfam" id="PF13581"/>
    </source>
</evidence>
<keyword evidence="3" id="KW-0547">Nucleotide-binding</keyword>
<keyword evidence="4" id="KW-1185">Reference proteome</keyword>
<dbReference type="PANTHER" id="PTHR35526">
    <property type="entry name" value="ANTI-SIGMA-F FACTOR RSBW-RELATED"/>
    <property type="match status" value="1"/>
</dbReference>
<keyword evidence="1" id="KW-0723">Serine/threonine-protein kinase</keyword>
<dbReference type="Pfam" id="PF13581">
    <property type="entry name" value="HATPase_c_2"/>
    <property type="match status" value="1"/>
</dbReference>
<gene>
    <name evidence="3" type="ORF">DVK44_04660</name>
</gene>
<evidence type="ECO:0000313" key="4">
    <source>
        <dbReference type="Proteomes" id="UP000253868"/>
    </source>
</evidence>
<dbReference type="InterPro" id="IPR003594">
    <property type="entry name" value="HATPase_dom"/>
</dbReference>
<accession>A0A345HK66</accession>
<dbReference type="OrthoDB" id="4301723at2"/>
<protein>
    <submittedName>
        <fullName evidence="3">ATP-binding protein</fullName>
    </submittedName>
</protein>
<evidence type="ECO:0000256" key="1">
    <source>
        <dbReference type="ARBA" id="ARBA00022527"/>
    </source>
</evidence>
<keyword evidence="1" id="KW-0418">Kinase</keyword>
<keyword evidence="3" id="KW-0067">ATP-binding</keyword>
<sequence>MIVMAEADTTQYRQQLTVRPWILAGVRRIVGAYVRRWGFDPLVDDAVYCVQELLTNVVKHTESPNCLLVLQRCPSGIRVVVSDTSARLPVRREPDWGAESGRGLTYVENLADDWGAAPNETGGKDVWFEMRSDEDSAEKLAADRTVEHLLSR</sequence>
<dbReference type="InterPro" id="IPR050267">
    <property type="entry name" value="Anti-sigma-factor_SerPK"/>
</dbReference>
<dbReference type="AlphaFoldDB" id="A0A345HK66"/>
<evidence type="ECO:0000313" key="3">
    <source>
        <dbReference type="EMBL" id="AXG77090.1"/>
    </source>
</evidence>
<dbReference type="PANTHER" id="PTHR35526:SF3">
    <property type="entry name" value="ANTI-SIGMA-F FACTOR RSBW"/>
    <property type="match status" value="1"/>
</dbReference>
<dbReference type="CDD" id="cd16936">
    <property type="entry name" value="HATPase_RsbW-like"/>
    <property type="match status" value="1"/>
</dbReference>
<name>A0A345HK66_9ACTN</name>